<name>A0A8X7W583_BRACI</name>
<dbReference type="EMBL" id="JAAMPC010000003">
    <property type="protein sequence ID" value="KAG2322333.1"/>
    <property type="molecule type" value="Genomic_DNA"/>
</dbReference>
<sequence length="77" mass="8771">MRFSIRSDDGFNKFRENYSLSRSGGFVVFSADSSKSTSPALDALDFPGMKALEDFHTCLRELSEKVREDPAYIQELR</sequence>
<proteinExistence type="predicted"/>
<comment type="caution">
    <text evidence="1">The sequence shown here is derived from an EMBL/GenBank/DDBJ whole genome shotgun (WGS) entry which is preliminary data.</text>
</comment>
<evidence type="ECO:0000313" key="1">
    <source>
        <dbReference type="EMBL" id="KAG2322333.1"/>
    </source>
</evidence>
<reference evidence="1 2" key="1">
    <citation type="submission" date="2020-02" db="EMBL/GenBank/DDBJ databases">
        <authorList>
            <person name="Ma Q."/>
            <person name="Huang Y."/>
            <person name="Song X."/>
            <person name="Pei D."/>
        </authorList>
    </citation>
    <scope>NUCLEOTIDE SEQUENCE [LARGE SCALE GENOMIC DNA]</scope>
    <source>
        <strain evidence="1">Sxm20200214</strain>
        <tissue evidence="1">Leaf</tissue>
    </source>
</reference>
<accession>A0A8X7W583</accession>
<organism evidence="1 2">
    <name type="scientific">Brassica carinata</name>
    <name type="common">Ethiopian mustard</name>
    <name type="synonym">Abyssinian cabbage</name>
    <dbReference type="NCBI Taxonomy" id="52824"/>
    <lineage>
        <taxon>Eukaryota</taxon>
        <taxon>Viridiplantae</taxon>
        <taxon>Streptophyta</taxon>
        <taxon>Embryophyta</taxon>
        <taxon>Tracheophyta</taxon>
        <taxon>Spermatophyta</taxon>
        <taxon>Magnoliopsida</taxon>
        <taxon>eudicotyledons</taxon>
        <taxon>Gunneridae</taxon>
        <taxon>Pentapetalae</taxon>
        <taxon>rosids</taxon>
        <taxon>malvids</taxon>
        <taxon>Brassicales</taxon>
        <taxon>Brassicaceae</taxon>
        <taxon>Brassiceae</taxon>
        <taxon>Brassica</taxon>
    </lineage>
</organism>
<evidence type="ECO:0000313" key="2">
    <source>
        <dbReference type="Proteomes" id="UP000886595"/>
    </source>
</evidence>
<keyword evidence="2" id="KW-1185">Reference proteome</keyword>
<protein>
    <submittedName>
        <fullName evidence="1">Uncharacterized protein</fullName>
    </submittedName>
</protein>
<dbReference type="Proteomes" id="UP000886595">
    <property type="component" value="Unassembled WGS sequence"/>
</dbReference>
<gene>
    <name evidence="1" type="ORF">Bca52824_015546</name>
</gene>
<dbReference type="AlphaFoldDB" id="A0A8X7W583"/>